<proteinExistence type="predicted"/>
<evidence type="ECO:0000313" key="3">
    <source>
        <dbReference type="EMBL" id="NMD98080.1"/>
    </source>
</evidence>
<evidence type="ECO:0000256" key="1">
    <source>
        <dbReference type="SAM" id="MobiDB-lite"/>
    </source>
</evidence>
<dbReference type="GO" id="GO:0016491">
    <property type="term" value="F:oxidoreductase activity"/>
    <property type="evidence" value="ECO:0007669"/>
    <property type="project" value="InterPro"/>
</dbReference>
<dbReference type="PANTHER" id="PTHR43745">
    <property type="entry name" value="NITROREDUCTASE MJ1384-RELATED"/>
    <property type="match status" value="1"/>
</dbReference>
<reference evidence="3 4" key="1">
    <citation type="submission" date="2020-04" db="EMBL/GenBank/DDBJ databases">
        <authorList>
            <person name="Hitch T.C.A."/>
            <person name="Wylensek D."/>
            <person name="Clavel T."/>
        </authorList>
    </citation>
    <scope>NUCLEOTIDE SEQUENCE [LARGE SCALE GENOMIC DNA]</scope>
    <source>
        <strain evidence="3 4">PG-130-P53-12</strain>
    </source>
</reference>
<evidence type="ECO:0000259" key="2">
    <source>
        <dbReference type="Pfam" id="PF00881"/>
    </source>
</evidence>
<feature type="domain" description="Nitroreductase" evidence="2">
    <location>
        <begin position="67"/>
        <end position="246"/>
    </location>
</feature>
<dbReference type="InterPro" id="IPR052544">
    <property type="entry name" value="Bacteriocin_Proc_Enz"/>
</dbReference>
<dbReference type="AlphaFoldDB" id="A0A848B1K5"/>
<comment type="caution">
    <text evidence="3">The sequence shown here is derived from an EMBL/GenBank/DDBJ whole genome shotgun (WGS) entry which is preliminary data.</text>
</comment>
<dbReference type="NCBIfam" id="TIGR03605">
    <property type="entry name" value="antibiot_sagB"/>
    <property type="match status" value="1"/>
</dbReference>
<dbReference type="InterPro" id="IPR000415">
    <property type="entry name" value="Nitroreductase-like"/>
</dbReference>
<dbReference type="SUPFAM" id="SSF55469">
    <property type="entry name" value="FMN-dependent nitroreductase-like"/>
    <property type="match status" value="1"/>
</dbReference>
<dbReference type="Pfam" id="PF00881">
    <property type="entry name" value="Nitroreductase"/>
    <property type="match status" value="1"/>
</dbReference>
<evidence type="ECO:0000313" key="4">
    <source>
        <dbReference type="Proteomes" id="UP000543804"/>
    </source>
</evidence>
<organism evidence="3 4">
    <name type="scientific">Selenomonas bovis</name>
    <dbReference type="NCBI Taxonomy" id="416586"/>
    <lineage>
        <taxon>Bacteria</taxon>
        <taxon>Bacillati</taxon>
        <taxon>Bacillota</taxon>
        <taxon>Negativicutes</taxon>
        <taxon>Selenomonadales</taxon>
        <taxon>Selenomonadaceae</taxon>
        <taxon>Selenomonas</taxon>
    </lineage>
</organism>
<keyword evidence="4" id="KW-1185">Reference proteome</keyword>
<dbReference type="Gene3D" id="3.40.109.10">
    <property type="entry name" value="NADH Oxidase"/>
    <property type="match status" value="1"/>
</dbReference>
<name>A0A848B1K5_9FIRM</name>
<accession>A0A848B1K5</accession>
<protein>
    <submittedName>
        <fullName evidence="3">SagB/ThcOx family dehydrogenase</fullName>
    </submittedName>
</protein>
<dbReference type="Proteomes" id="UP000543804">
    <property type="component" value="Unassembled WGS sequence"/>
</dbReference>
<dbReference type="InterPro" id="IPR029479">
    <property type="entry name" value="Nitroreductase"/>
</dbReference>
<dbReference type="CDD" id="cd02142">
    <property type="entry name" value="McbC_SagB-like_oxidoreductase"/>
    <property type="match status" value="1"/>
</dbReference>
<feature type="region of interest" description="Disordered" evidence="1">
    <location>
        <begin position="13"/>
        <end position="38"/>
    </location>
</feature>
<dbReference type="PANTHER" id="PTHR43745:SF2">
    <property type="entry name" value="NITROREDUCTASE MJ1384-RELATED"/>
    <property type="match status" value="1"/>
</dbReference>
<dbReference type="RefSeq" id="WP_170076987.1">
    <property type="nucleotide sequence ID" value="NZ_JABAFA010000001.1"/>
</dbReference>
<gene>
    <name evidence="3" type="ORF">HF878_01080</name>
</gene>
<sequence>MGETYQKEQAFLEDTAAAWDPQSPLKRGEPFPAPEKQAPAEAKLVRLPEPELLPDREVNFLELVELRASVRSYTETPFTLQELSYLLWCTQGVKMPIGKGGSMRNVPSAGARHAFETYLFVQKVEGLVPGFYRYLAYEHALLPLADEIPWEDSRAPFIEAFRTQHAVAESAVTFVWAAHIERLLYVFGKRGYRYAFLDAGHVCENLYLAAGTLKAGCCAMGAFEDAALNRLLHLDGVQEFSVYAATAGETS</sequence>
<dbReference type="InterPro" id="IPR020051">
    <property type="entry name" value="SagB-type_dehydrogenase"/>
</dbReference>
<dbReference type="EMBL" id="JABAFA010000001">
    <property type="protein sequence ID" value="NMD98080.1"/>
    <property type="molecule type" value="Genomic_DNA"/>
</dbReference>